<proteinExistence type="predicted"/>
<accession>A0A3B0ZHM3</accession>
<dbReference type="AlphaFoldDB" id="A0A3B0ZHM3"/>
<organism evidence="2">
    <name type="scientific">hydrothermal vent metagenome</name>
    <dbReference type="NCBI Taxonomy" id="652676"/>
    <lineage>
        <taxon>unclassified sequences</taxon>
        <taxon>metagenomes</taxon>
        <taxon>ecological metagenomes</taxon>
    </lineage>
</organism>
<dbReference type="SUPFAM" id="SSF141493">
    <property type="entry name" value="Allene oxide cyclase-like"/>
    <property type="match status" value="1"/>
</dbReference>
<evidence type="ECO:0000313" key="2">
    <source>
        <dbReference type="EMBL" id="VAW80216.1"/>
    </source>
</evidence>
<dbReference type="InterPro" id="IPR041013">
    <property type="entry name" value="AOC-like"/>
</dbReference>
<feature type="non-terminal residue" evidence="2">
    <location>
        <position position="1"/>
    </location>
</feature>
<dbReference type="InterPro" id="IPR034871">
    <property type="entry name" value="Allene_oxi_cyc_sf"/>
</dbReference>
<dbReference type="Pfam" id="PF18678">
    <property type="entry name" value="AOC_like"/>
    <property type="match status" value="1"/>
</dbReference>
<dbReference type="GO" id="GO:0017000">
    <property type="term" value="P:antibiotic biosynthetic process"/>
    <property type="evidence" value="ECO:0007669"/>
    <property type="project" value="InterPro"/>
</dbReference>
<dbReference type="Gene3D" id="2.40.480.10">
    <property type="entry name" value="Allene oxide cyclase-like"/>
    <property type="match status" value="1"/>
</dbReference>
<sequence length="157" mass="17118">THAIVSLVYKPPFRRKHLLLAVGILSLSACSREQPQLLVTIADARTSKAQLIDSGEPGDSPGDILTFDQPLLDEQQQQIGTNSGTCIRTRIGHSFQCQWTLALEDGSIQVAGREFDQGESTISIVGGTGRYVGITGDMVSVNNGDGSFRQTLRYWLR</sequence>
<feature type="domain" description="Allene oxide cyclase barrel-like" evidence="1">
    <location>
        <begin position="56"/>
        <end position="138"/>
    </location>
</feature>
<protein>
    <recommendedName>
        <fullName evidence="1">Allene oxide cyclase barrel-like domain-containing protein</fullName>
    </recommendedName>
</protein>
<dbReference type="GO" id="GO:0046423">
    <property type="term" value="F:allene-oxide cyclase activity"/>
    <property type="evidence" value="ECO:0007669"/>
    <property type="project" value="InterPro"/>
</dbReference>
<name>A0A3B0ZHM3_9ZZZZ</name>
<dbReference type="GO" id="GO:0009695">
    <property type="term" value="P:jasmonic acid biosynthetic process"/>
    <property type="evidence" value="ECO:0007669"/>
    <property type="project" value="InterPro"/>
</dbReference>
<dbReference type="EMBL" id="UOFK01000215">
    <property type="protein sequence ID" value="VAW80216.1"/>
    <property type="molecule type" value="Genomic_DNA"/>
</dbReference>
<evidence type="ECO:0000259" key="1">
    <source>
        <dbReference type="Pfam" id="PF18678"/>
    </source>
</evidence>
<gene>
    <name evidence="2" type="ORF">MNBD_GAMMA13-962</name>
</gene>
<dbReference type="InterPro" id="IPR044859">
    <property type="entry name" value="Allene_oxi_cyc_Dirigent"/>
</dbReference>
<reference evidence="2" key="1">
    <citation type="submission" date="2018-06" db="EMBL/GenBank/DDBJ databases">
        <authorList>
            <person name="Zhirakovskaya E."/>
        </authorList>
    </citation>
    <scope>NUCLEOTIDE SEQUENCE</scope>
</reference>